<keyword evidence="1" id="KW-0175">Coiled coil</keyword>
<evidence type="ECO:0000256" key="1">
    <source>
        <dbReference type="SAM" id="Coils"/>
    </source>
</evidence>
<feature type="region of interest" description="Disordered" evidence="2">
    <location>
        <begin position="121"/>
        <end position="146"/>
    </location>
</feature>
<dbReference type="Proteomes" id="UP001160334">
    <property type="component" value="Unassembled WGS sequence"/>
</dbReference>
<dbReference type="EMBL" id="JARXVC010000036">
    <property type="protein sequence ID" value="MDH6285056.1"/>
    <property type="molecule type" value="Genomic_DNA"/>
</dbReference>
<organism evidence="3 4">
    <name type="scientific">Prescottella agglutinans</name>
    <dbReference type="NCBI Taxonomy" id="1644129"/>
    <lineage>
        <taxon>Bacteria</taxon>
        <taxon>Bacillati</taxon>
        <taxon>Actinomycetota</taxon>
        <taxon>Actinomycetes</taxon>
        <taxon>Mycobacteriales</taxon>
        <taxon>Nocardiaceae</taxon>
        <taxon>Prescottella</taxon>
    </lineage>
</organism>
<feature type="coiled-coil region" evidence="1">
    <location>
        <begin position="183"/>
        <end position="210"/>
    </location>
</feature>
<feature type="region of interest" description="Disordered" evidence="2">
    <location>
        <begin position="376"/>
        <end position="396"/>
    </location>
</feature>
<dbReference type="RefSeq" id="WP_280764208.1">
    <property type="nucleotide sequence ID" value="NZ_JARXVC010000036.1"/>
</dbReference>
<name>A0ABT6ML55_9NOCA</name>
<proteinExistence type="predicted"/>
<evidence type="ECO:0000256" key="2">
    <source>
        <dbReference type="SAM" id="MobiDB-lite"/>
    </source>
</evidence>
<reference evidence="3 4" key="1">
    <citation type="submission" date="2023-04" db="EMBL/GenBank/DDBJ databases">
        <title>Forest soil microbial communities from Buena Vista Peninsula, Colon Province, Panama.</title>
        <authorList>
            <person name="Bouskill N."/>
        </authorList>
    </citation>
    <scope>NUCLEOTIDE SEQUENCE [LARGE SCALE GENOMIC DNA]</scope>
    <source>
        <strain evidence="3 4">CFH S0262</strain>
    </source>
</reference>
<comment type="caution">
    <text evidence="3">The sequence shown here is derived from an EMBL/GenBank/DDBJ whole genome shotgun (WGS) entry which is preliminary data.</text>
</comment>
<keyword evidence="4" id="KW-1185">Reference proteome</keyword>
<protein>
    <submittedName>
        <fullName evidence="3">Uncharacterized protein</fullName>
    </submittedName>
</protein>
<feature type="compositionally biased region" description="Basic and acidic residues" evidence="2">
    <location>
        <begin position="121"/>
        <end position="133"/>
    </location>
</feature>
<gene>
    <name evidence="3" type="ORF">M2280_006320</name>
</gene>
<evidence type="ECO:0000313" key="3">
    <source>
        <dbReference type="EMBL" id="MDH6285056.1"/>
    </source>
</evidence>
<sequence length="396" mass="43019">MSGPKGIQYRVDPAVARRLAEEQRRNEALARWRQVTADAVQLSARCRAHGFDAAQVRIPQDPAGDSAQITAAINRLEQVVATVCRQLDKELERARCKQIEHDLGEVLADLERREQARWAAERSTAETFGEREPQSVPSGEQRRRQLAGQVTQRLSRLISPRPDLEELGAAVVSAQLDRAPMLLDDLDARISSANATAERIREDSARLEALRVRTTAVPDPGVDALLVRAEAALDDHLPAAALLDAATALADAVAARTSADRERRYVLSAVRESLEELGYDTVEVDTVVADTVVFQHARSGGHGVRATIADDEVELRTVGFTDQTDRVADSAAERAMCGDLENLVSALDRRGVKTGRVRRVPAGALPLPVVRVATGGTAADRGRRRAPGARVQESGR</sequence>
<evidence type="ECO:0000313" key="4">
    <source>
        <dbReference type="Proteomes" id="UP001160334"/>
    </source>
</evidence>
<accession>A0ABT6ML55</accession>